<gene>
    <name evidence="1" type="ORF">Q765_15795</name>
</gene>
<accession>A0A0A2M1Y6</accession>
<proteinExistence type="predicted"/>
<sequence>MIILDIDKEKKDLESYILKWFEKTKRHIEEIPKDLTSQVQLLSNIRKDLYEDLNQMQHAALIIKAAESLQKEFPSINKWHWHPKQTSHPDYADLTGYVDNEIFLNAEVTTSLNPVGTIDKRMMSTLTSLNGKSGIKFYYVVTEKMCNRAKSKKTNNGFNIEIRQIL</sequence>
<dbReference type="STRING" id="1121895.GCA_000378485_03489"/>
<dbReference type="AlphaFoldDB" id="A0A0A2M1Y6"/>
<evidence type="ECO:0000313" key="1">
    <source>
        <dbReference type="EMBL" id="KGO85488.1"/>
    </source>
</evidence>
<dbReference type="EMBL" id="JRLX01000020">
    <property type="protein sequence ID" value="KGO85488.1"/>
    <property type="molecule type" value="Genomic_DNA"/>
</dbReference>
<dbReference type="Proteomes" id="UP000030152">
    <property type="component" value="Unassembled WGS sequence"/>
</dbReference>
<name>A0A0A2M1Y6_9FLAO</name>
<comment type="caution">
    <text evidence="1">The sequence shown here is derived from an EMBL/GenBank/DDBJ whole genome shotgun (WGS) entry which is preliminary data.</text>
</comment>
<organism evidence="1 2">
    <name type="scientific">Flavobacterium rivuli WB 3.3-2 = DSM 21788</name>
    <dbReference type="NCBI Taxonomy" id="1121895"/>
    <lineage>
        <taxon>Bacteria</taxon>
        <taxon>Pseudomonadati</taxon>
        <taxon>Bacteroidota</taxon>
        <taxon>Flavobacteriia</taxon>
        <taxon>Flavobacteriales</taxon>
        <taxon>Flavobacteriaceae</taxon>
        <taxon>Flavobacterium</taxon>
    </lineage>
</organism>
<protein>
    <submittedName>
        <fullName evidence="1">Uncharacterized protein</fullName>
    </submittedName>
</protein>
<keyword evidence="2" id="KW-1185">Reference proteome</keyword>
<reference evidence="1 2" key="1">
    <citation type="submission" date="2013-09" db="EMBL/GenBank/DDBJ databases">
        <authorList>
            <person name="Zeng Z."/>
            <person name="Chen C."/>
        </authorList>
    </citation>
    <scope>NUCLEOTIDE SEQUENCE [LARGE SCALE GENOMIC DNA]</scope>
    <source>
        <strain evidence="1 2">WB 3.3-2</strain>
    </source>
</reference>
<dbReference type="RefSeq" id="WP_020214665.1">
    <property type="nucleotide sequence ID" value="NZ_JRLX01000020.1"/>
</dbReference>
<evidence type="ECO:0000313" key="2">
    <source>
        <dbReference type="Proteomes" id="UP000030152"/>
    </source>
</evidence>
<dbReference type="OrthoDB" id="9255988at2"/>